<accession>A0ABN3DKD2</accession>
<dbReference type="Gene3D" id="3.90.1720.10">
    <property type="entry name" value="endopeptidase domain like (from Nostoc punctiforme)"/>
    <property type="match status" value="1"/>
</dbReference>
<dbReference type="Proteomes" id="UP001500305">
    <property type="component" value="Unassembled WGS sequence"/>
</dbReference>
<name>A0ABN3DKD2_9ACTN</name>
<evidence type="ECO:0000313" key="2">
    <source>
        <dbReference type="EMBL" id="GAA2234488.1"/>
    </source>
</evidence>
<reference evidence="2 3" key="1">
    <citation type="journal article" date="2019" name="Int. J. Syst. Evol. Microbiol.">
        <title>The Global Catalogue of Microorganisms (GCM) 10K type strain sequencing project: providing services to taxonomists for standard genome sequencing and annotation.</title>
        <authorList>
            <consortium name="The Broad Institute Genomics Platform"/>
            <consortium name="The Broad Institute Genome Sequencing Center for Infectious Disease"/>
            <person name="Wu L."/>
            <person name="Ma J."/>
        </authorList>
    </citation>
    <scope>NUCLEOTIDE SEQUENCE [LARGE SCALE GENOMIC DNA]</scope>
    <source>
        <strain evidence="2 3">JCM 7356</strain>
    </source>
</reference>
<dbReference type="SUPFAM" id="SSF54001">
    <property type="entry name" value="Cysteine proteinases"/>
    <property type="match status" value="1"/>
</dbReference>
<keyword evidence="3" id="KW-1185">Reference proteome</keyword>
<protein>
    <recommendedName>
        <fullName evidence="4">NlpC/P60 domain-containing protein</fullName>
    </recommendedName>
</protein>
<dbReference type="InterPro" id="IPR038765">
    <property type="entry name" value="Papain-like_cys_pep_sf"/>
</dbReference>
<dbReference type="EMBL" id="BAAATR010000004">
    <property type="protein sequence ID" value="GAA2234488.1"/>
    <property type="molecule type" value="Genomic_DNA"/>
</dbReference>
<evidence type="ECO:0008006" key="4">
    <source>
        <dbReference type="Google" id="ProtNLM"/>
    </source>
</evidence>
<sequence length="375" mass="38829">MGDQFGYQLQELAKIQSDFQKITHRMTEMSQQVAAIKAAVENAASMDVAAGAPFGVGNFIAVAANVAHRVKAIKDKAEQLEAAKKKLTSDLAEDEQKIKQVISQYQQAEQKIADELKKKQESHEKPKSPHTGTDGVGGGSGGGGGGGGGHTGGGGGGGGHTGGGGGGGGGGGHIGDGGGGTGDAGGPGGLHDGGEIKDHSRGDWSTHFINGSSSWEDWPANSHSHLHPKNGEGAGVVDRPNLDGLSADRRGIVERALERAEHKLGYSQGAETNGYRVDCSGLVSCAWGLPGPGLDTYGLMSSSISHRIGKDDLQPGDAMIMGDHTVIFGGWADASHTQYIAIEDSGSQGCVSHVIPYPYYHNDQRYLPYRRNGVS</sequence>
<evidence type="ECO:0000313" key="3">
    <source>
        <dbReference type="Proteomes" id="UP001500305"/>
    </source>
</evidence>
<evidence type="ECO:0000256" key="1">
    <source>
        <dbReference type="SAM" id="MobiDB-lite"/>
    </source>
</evidence>
<dbReference type="RefSeq" id="WP_344635341.1">
    <property type="nucleotide sequence ID" value="NZ_BAAATR010000004.1"/>
</dbReference>
<gene>
    <name evidence="2" type="ORF">GCM10010430_14030</name>
</gene>
<feature type="compositionally biased region" description="Basic and acidic residues" evidence="1">
    <location>
        <begin position="115"/>
        <end position="127"/>
    </location>
</feature>
<feature type="region of interest" description="Disordered" evidence="1">
    <location>
        <begin position="219"/>
        <end position="242"/>
    </location>
</feature>
<proteinExistence type="predicted"/>
<organism evidence="2 3">
    <name type="scientific">Kitasatospora cystarginea</name>
    <dbReference type="NCBI Taxonomy" id="58350"/>
    <lineage>
        <taxon>Bacteria</taxon>
        <taxon>Bacillati</taxon>
        <taxon>Actinomycetota</taxon>
        <taxon>Actinomycetes</taxon>
        <taxon>Kitasatosporales</taxon>
        <taxon>Streptomycetaceae</taxon>
        <taxon>Kitasatospora</taxon>
    </lineage>
</organism>
<feature type="compositionally biased region" description="Basic and acidic residues" evidence="1">
    <location>
        <begin position="192"/>
        <end position="204"/>
    </location>
</feature>
<comment type="caution">
    <text evidence="2">The sequence shown here is derived from an EMBL/GenBank/DDBJ whole genome shotgun (WGS) entry which is preliminary data.</text>
</comment>
<feature type="compositionally biased region" description="Gly residues" evidence="1">
    <location>
        <begin position="134"/>
        <end position="191"/>
    </location>
</feature>
<feature type="region of interest" description="Disordered" evidence="1">
    <location>
        <begin position="115"/>
        <end position="205"/>
    </location>
</feature>